<dbReference type="PANTHER" id="PTHR44943:SF8">
    <property type="entry name" value="TPR REPEAT-CONTAINING PROTEIN MJ0263"/>
    <property type="match status" value="1"/>
</dbReference>
<accession>A0A367ZKS9</accession>
<evidence type="ECO:0000256" key="3">
    <source>
        <dbReference type="PROSITE-ProRule" id="PRU00339"/>
    </source>
</evidence>
<feature type="region of interest" description="Disordered" evidence="4">
    <location>
        <begin position="454"/>
        <end position="480"/>
    </location>
</feature>
<dbReference type="InterPro" id="IPR019734">
    <property type="entry name" value="TPR_rpt"/>
</dbReference>
<dbReference type="EMBL" id="QOQW01000020">
    <property type="protein sequence ID" value="RCK78650.1"/>
    <property type="molecule type" value="Genomic_DNA"/>
</dbReference>
<protein>
    <submittedName>
        <fullName evidence="7">TPR domain protein, putative component of TonB system</fullName>
    </submittedName>
</protein>
<keyword evidence="2 3" id="KW-0802">TPR repeat</keyword>
<dbReference type="InterPro" id="IPR011129">
    <property type="entry name" value="CSD"/>
</dbReference>
<organism evidence="7 8">
    <name type="scientific">Candidatus Ozemobacter sibiricus</name>
    <dbReference type="NCBI Taxonomy" id="2268124"/>
    <lineage>
        <taxon>Bacteria</taxon>
        <taxon>Candidatus Ozemobacteria</taxon>
        <taxon>Candidatus Ozemobacterales</taxon>
        <taxon>Candidatus Ozemobacteraceae</taxon>
        <taxon>Candidatus Ozemobacter</taxon>
    </lineage>
</organism>
<dbReference type="Pfam" id="PF13414">
    <property type="entry name" value="TPR_11"/>
    <property type="match status" value="1"/>
</dbReference>
<dbReference type="PROSITE" id="PS50076">
    <property type="entry name" value="DNAJ_2"/>
    <property type="match status" value="1"/>
</dbReference>
<dbReference type="InterPro" id="IPR001623">
    <property type="entry name" value="DnaJ_domain"/>
</dbReference>
<reference evidence="7 8" key="1">
    <citation type="submission" date="2018-05" db="EMBL/GenBank/DDBJ databases">
        <title>A metagenomic window into the 2 km-deep terrestrial subsurface aquifer revealed taxonomically and functionally diverse microbial community comprising novel uncultured bacterial lineages.</title>
        <authorList>
            <person name="Kadnikov V.V."/>
            <person name="Mardanov A.V."/>
            <person name="Beletsky A.V."/>
            <person name="Banks D."/>
            <person name="Pimenov N.V."/>
            <person name="Frank Y.A."/>
            <person name="Karnachuk O.V."/>
            <person name="Ravin N.V."/>
        </authorList>
    </citation>
    <scope>NUCLEOTIDE SEQUENCE [LARGE SCALE GENOMIC DNA]</scope>
    <source>
        <strain evidence="7">BY5</strain>
    </source>
</reference>
<dbReference type="Gene3D" id="2.40.50.140">
    <property type="entry name" value="Nucleic acid-binding proteins"/>
    <property type="match status" value="2"/>
</dbReference>
<name>A0A367ZKS9_9BACT</name>
<evidence type="ECO:0000313" key="8">
    <source>
        <dbReference type="Proteomes" id="UP000252355"/>
    </source>
</evidence>
<comment type="caution">
    <text evidence="7">The sequence shown here is derived from an EMBL/GenBank/DDBJ whole genome shotgun (WGS) entry which is preliminary data.</text>
</comment>
<dbReference type="InterPro" id="IPR012340">
    <property type="entry name" value="NA-bd_OB-fold"/>
</dbReference>
<evidence type="ECO:0000256" key="4">
    <source>
        <dbReference type="SAM" id="MobiDB-lite"/>
    </source>
</evidence>
<dbReference type="AlphaFoldDB" id="A0A367ZKS9"/>
<feature type="repeat" description="TPR" evidence="3">
    <location>
        <begin position="250"/>
        <end position="283"/>
    </location>
</feature>
<gene>
    <name evidence="7" type="ORF">OZSIB_1177</name>
</gene>
<dbReference type="SUPFAM" id="SSF50249">
    <property type="entry name" value="Nucleic acid-binding proteins"/>
    <property type="match status" value="1"/>
</dbReference>
<proteinExistence type="predicted"/>
<dbReference type="InterPro" id="IPR051685">
    <property type="entry name" value="Ycf3/AcsC/BcsC/TPR_MFPF"/>
</dbReference>
<dbReference type="SMART" id="SM00028">
    <property type="entry name" value="TPR"/>
    <property type="match status" value="5"/>
</dbReference>
<feature type="repeat" description="TPR" evidence="3">
    <location>
        <begin position="107"/>
        <end position="140"/>
    </location>
</feature>
<feature type="repeat" description="TPR" evidence="3">
    <location>
        <begin position="182"/>
        <end position="215"/>
    </location>
</feature>
<evidence type="ECO:0000313" key="7">
    <source>
        <dbReference type="EMBL" id="RCK78650.1"/>
    </source>
</evidence>
<feature type="repeat" description="TPR" evidence="3">
    <location>
        <begin position="73"/>
        <end position="106"/>
    </location>
</feature>
<dbReference type="InterPro" id="IPR011990">
    <property type="entry name" value="TPR-like_helical_dom_sf"/>
</dbReference>
<dbReference type="Gene3D" id="1.10.287.110">
    <property type="entry name" value="DnaJ domain"/>
    <property type="match status" value="1"/>
</dbReference>
<evidence type="ECO:0000259" key="5">
    <source>
        <dbReference type="PROSITE" id="PS50076"/>
    </source>
</evidence>
<feature type="domain" description="J" evidence="5">
    <location>
        <begin position="3"/>
        <end position="66"/>
    </location>
</feature>
<dbReference type="GO" id="GO:0003676">
    <property type="term" value="F:nucleic acid binding"/>
    <property type="evidence" value="ECO:0007669"/>
    <property type="project" value="InterPro"/>
</dbReference>
<sequence>MQNYYQLFGVPDFAPIEEIQKAFNKMYADLFTAGSPLANLPRLKELKDAFDTLLDPERRADYDARLRAFLHDLEAQYGVAVDLLAAGRYDEAIARLKECLKVNPREPDFYETLGLAYQLSDRQDEAIKCFQQGLQLNVRNAVFHRYLGDIYRARHDDDKADTHYLDAAEGFKEILKVDPKNLQAQELLADTYAKMRWYDEALEVYERLVAQHPFRADYHRDMGGVLYELDRLDEAEIHLLEALRNSPGESSALLYLGLVYFKRRLLTLAVQTLEESLKSRPDQPEVIKLVQKIREIQKEVGRTVEEIIYEATPDAVVEGVVKWYNPETGVGVLTCPEYAEVLLHYSALKPEDQETLAKGDAVRFGVVKDQVGPVAVQIERLDGAREGDTLPGVIDRFDARRKIGVIRTATDREIVFPFSALSQDLLEKLEPGLEVLFETKTILGISDEPIEQAINVRPRKKKAGKKPPATPPATEGPARP</sequence>
<dbReference type="InterPro" id="IPR002059">
    <property type="entry name" value="CSP_DNA-bd"/>
</dbReference>
<dbReference type="PRINTS" id="PR00050">
    <property type="entry name" value="COLDSHOCK"/>
</dbReference>
<dbReference type="Pfam" id="PF00313">
    <property type="entry name" value="CSD"/>
    <property type="match status" value="1"/>
</dbReference>
<dbReference type="PROSITE" id="PS51857">
    <property type="entry name" value="CSD_2"/>
    <property type="match status" value="1"/>
</dbReference>
<evidence type="ECO:0000256" key="2">
    <source>
        <dbReference type="ARBA" id="ARBA00022803"/>
    </source>
</evidence>
<feature type="domain" description="CSD" evidence="6">
    <location>
        <begin position="316"/>
        <end position="380"/>
    </location>
</feature>
<dbReference type="Gene3D" id="1.25.40.10">
    <property type="entry name" value="Tetratricopeptide repeat domain"/>
    <property type="match status" value="2"/>
</dbReference>
<evidence type="ECO:0000256" key="1">
    <source>
        <dbReference type="ARBA" id="ARBA00022737"/>
    </source>
</evidence>
<evidence type="ECO:0000259" key="6">
    <source>
        <dbReference type="PROSITE" id="PS51857"/>
    </source>
</evidence>
<dbReference type="SMART" id="SM00357">
    <property type="entry name" value="CSP"/>
    <property type="match status" value="1"/>
</dbReference>
<dbReference type="InterPro" id="IPR036869">
    <property type="entry name" value="J_dom_sf"/>
</dbReference>
<dbReference type="Proteomes" id="UP000252355">
    <property type="component" value="Unassembled WGS sequence"/>
</dbReference>
<dbReference type="PANTHER" id="PTHR44943">
    <property type="entry name" value="CELLULOSE SYNTHASE OPERON PROTEIN C"/>
    <property type="match status" value="1"/>
</dbReference>
<dbReference type="SUPFAM" id="SSF48452">
    <property type="entry name" value="TPR-like"/>
    <property type="match status" value="1"/>
</dbReference>
<dbReference type="Pfam" id="PF13432">
    <property type="entry name" value="TPR_16"/>
    <property type="match status" value="1"/>
</dbReference>
<dbReference type="SUPFAM" id="SSF46565">
    <property type="entry name" value="Chaperone J-domain"/>
    <property type="match status" value="1"/>
</dbReference>
<keyword evidence="1" id="KW-0677">Repeat</keyword>
<dbReference type="PROSITE" id="PS50005">
    <property type="entry name" value="TPR"/>
    <property type="match status" value="4"/>
</dbReference>